<sequence>MGNTIFRLQQQNKCLTDAAYEAGDGQECQVTSNKPSEKLIGSQFSMCFTVQHVSQQYAVQFSMCFTVQHDSQLSMRFTVQHELHNSAHLQLSMWFTVQHVLHISA</sequence>
<reference evidence="1" key="3">
    <citation type="submission" date="2023-05" db="EMBL/GenBank/DDBJ databases">
        <authorList>
            <person name="Smith C.H."/>
        </authorList>
    </citation>
    <scope>NUCLEOTIDE SEQUENCE</scope>
    <source>
        <strain evidence="1">CHS0354</strain>
        <tissue evidence="1">Mantle</tissue>
    </source>
</reference>
<accession>A0AAE0VM74</accession>
<proteinExistence type="predicted"/>
<evidence type="ECO:0000313" key="2">
    <source>
        <dbReference type="Proteomes" id="UP001195483"/>
    </source>
</evidence>
<gene>
    <name evidence="1" type="ORF">CHS0354_009738</name>
</gene>
<dbReference type="EMBL" id="JAEAOA010000620">
    <property type="protein sequence ID" value="KAK3581850.1"/>
    <property type="molecule type" value="Genomic_DNA"/>
</dbReference>
<dbReference type="Proteomes" id="UP001195483">
    <property type="component" value="Unassembled WGS sequence"/>
</dbReference>
<keyword evidence="2" id="KW-1185">Reference proteome</keyword>
<protein>
    <submittedName>
        <fullName evidence="1">Uncharacterized protein</fullName>
    </submittedName>
</protein>
<reference evidence="1" key="2">
    <citation type="journal article" date="2021" name="Genome Biol. Evol.">
        <title>Developing a high-quality reference genome for a parasitic bivalve with doubly uniparental inheritance (Bivalvia: Unionida).</title>
        <authorList>
            <person name="Smith C.H."/>
        </authorList>
    </citation>
    <scope>NUCLEOTIDE SEQUENCE</scope>
    <source>
        <strain evidence="1">CHS0354</strain>
        <tissue evidence="1">Mantle</tissue>
    </source>
</reference>
<reference evidence="1" key="1">
    <citation type="journal article" date="2021" name="Genome Biol. Evol.">
        <title>A High-Quality Reference Genome for a Parasitic Bivalve with Doubly Uniparental Inheritance (Bivalvia: Unionida).</title>
        <authorList>
            <person name="Smith C.H."/>
        </authorList>
    </citation>
    <scope>NUCLEOTIDE SEQUENCE</scope>
    <source>
        <strain evidence="1">CHS0354</strain>
    </source>
</reference>
<name>A0AAE0VM74_9BIVA</name>
<dbReference type="AlphaFoldDB" id="A0AAE0VM74"/>
<comment type="caution">
    <text evidence="1">The sequence shown here is derived from an EMBL/GenBank/DDBJ whole genome shotgun (WGS) entry which is preliminary data.</text>
</comment>
<organism evidence="1 2">
    <name type="scientific">Potamilus streckersoni</name>
    <dbReference type="NCBI Taxonomy" id="2493646"/>
    <lineage>
        <taxon>Eukaryota</taxon>
        <taxon>Metazoa</taxon>
        <taxon>Spiralia</taxon>
        <taxon>Lophotrochozoa</taxon>
        <taxon>Mollusca</taxon>
        <taxon>Bivalvia</taxon>
        <taxon>Autobranchia</taxon>
        <taxon>Heteroconchia</taxon>
        <taxon>Palaeoheterodonta</taxon>
        <taxon>Unionida</taxon>
        <taxon>Unionoidea</taxon>
        <taxon>Unionidae</taxon>
        <taxon>Ambleminae</taxon>
        <taxon>Lampsilini</taxon>
        <taxon>Potamilus</taxon>
    </lineage>
</organism>
<evidence type="ECO:0000313" key="1">
    <source>
        <dbReference type="EMBL" id="KAK3581850.1"/>
    </source>
</evidence>